<dbReference type="CDD" id="cd09271">
    <property type="entry name" value="RNase_H2-C"/>
    <property type="match status" value="1"/>
</dbReference>
<dbReference type="OrthoDB" id="6222486at2759"/>
<evidence type="ECO:0000313" key="3">
    <source>
        <dbReference type="Proteomes" id="UP000664132"/>
    </source>
</evidence>
<sequence>MLALEKSKSHRGRCTPNVLPCRINHNGAVNTSKRYWNPTVQPDRKTIAYFRGRKLHGKVLKVPAKYRGVVVERTERVLPKVEAPGQTQQGEQGEGEDDLEEEEEPEVKVMEEQAGFEEIVVWGHEVLPDGMADPYVRGMEDWIQFAENIHSFDREEPKKA</sequence>
<dbReference type="AlphaFoldDB" id="A0A8H7WGW2"/>
<gene>
    <name evidence="2" type="ORF">IFR04_002212</name>
</gene>
<organism evidence="2 3">
    <name type="scientific">Cadophora malorum</name>
    <dbReference type="NCBI Taxonomy" id="108018"/>
    <lineage>
        <taxon>Eukaryota</taxon>
        <taxon>Fungi</taxon>
        <taxon>Dikarya</taxon>
        <taxon>Ascomycota</taxon>
        <taxon>Pezizomycotina</taxon>
        <taxon>Leotiomycetes</taxon>
        <taxon>Helotiales</taxon>
        <taxon>Ploettnerulaceae</taxon>
        <taxon>Cadophora</taxon>
    </lineage>
</organism>
<dbReference type="PANTHER" id="PTHR47204">
    <property type="entry name" value="OS02G0168900 PROTEIN"/>
    <property type="match status" value="1"/>
</dbReference>
<dbReference type="PANTHER" id="PTHR47204:SF1">
    <property type="entry name" value="RIBONUCLEASE H2 SUBUNIT C"/>
    <property type="match status" value="1"/>
</dbReference>
<dbReference type="Pfam" id="PF08615">
    <property type="entry name" value="RNase_H2_suC"/>
    <property type="match status" value="1"/>
</dbReference>
<accession>A0A8H7WGW2</accession>
<evidence type="ECO:0000256" key="1">
    <source>
        <dbReference type="SAM" id="MobiDB-lite"/>
    </source>
</evidence>
<dbReference type="Gene3D" id="2.40.128.680">
    <property type="match status" value="1"/>
</dbReference>
<dbReference type="GO" id="GO:0032299">
    <property type="term" value="C:ribonuclease H2 complex"/>
    <property type="evidence" value="ECO:0007669"/>
    <property type="project" value="InterPro"/>
</dbReference>
<proteinExistence type="predicted"/>
<feature type="compositionally biased region" description="Acidic residues" evidence="1">
    <location>
        <begin position="93"/>
        <end position="105"/>
    </location>
</feature>
<evidence type="ECO:0000313" key="2">
    <source>
        <dbReference type="EMBL" id="KAG4424679.1"/>
    </source>
</evidence>
<keyword evidence="3" id="KW-1185">Reference proteome</keyword>
<feature type="region of interest" description="Disordered" evidence="1">
    <location>
        <begin position="77"/>
        <end position="109"/>
    </location>
</feature>
<reference evidence="2" key="1">
    <citation type="submission" date="2021-02" db="EMBL/GenBank/DDBJ databases">
        <title>Genome sequence Cadophora malorum strain M34.</title>
        <authorList>
            <person name="Stefanovic E."/>
            <person name="Vu D."/>
            <person name="Scully C."/>
            <person name="Dijksterhuis J."/>
            <person name="Roader J."/>
            <person name="Houbraken J."/>
        </authorList>
    </citation>
    <scope>NUCLEOTIDE SEQUENCE</scope>
    <source>
        <strain evidence="2">M34</strain>
    </source>
</reference>
<name>A0A8H7WGW2_9HELO</name>
<dbReference type="Proteomes" id="UP000664132">
    <property type="component" value="Unassembled WGS sequence"/>
</dbReference>
<dbReference type="EMBL" id="JAFJYH010000018">
    <property type="protein sequence ID" value="KAG4424679.1"/>
    <property type="molecule type" value="Genomic_DNA"/>
</dbReference>
<dbReference type="GO" id="GO:0006401">
    <property type="term" value="P:RNA catabolic process"/>
    <property type="evidence" value="ECO:0007669"/>
    <property type="project" value="InterPro"/>
</dbReference>
<protein>
    <submittedName>
        <fullName evidence="2">Uncharacterized protein</fullName>
    </submittedName>
</protein>
<dbReference type="InterPro" id="IPR013924">
    <property type="entry name" value="RNase_H2_suC"/>
</dbReference>
<comment type="caution">
    <text evidence="2">The sequence shown here is derived from an EMBL/GenBank/DDBJ whole genome shotgun (WGS) entry which is preliminary data.</text>
</comment>
<feature type="compositionally biased region" description="Low complexity" evidence="1">
    <location>
        <begin position="82"/>
        <end position="91"/>
    </location>
</feature>